<sequence length="48" mass="5008">MVVLNDRIGAARFVTKTNATSLDTFRAPEEGYLGVVVGGKTPVRDAGG</sequence>
<dbReference type="InterPro" id="IPR036152">
    <property type="entry name" value="Asp/glu_Ase-like_sf"/>
</dbReference>
<organism evidence="2 3">
    <name type="scientific">Klebsiella pneumoniae</name>
    <dbReference type="NCBI Taxonomy" id="573"/>
    <lineage>
        <taxon>Bacteria</taxon>
        <taxon>Pseudomonadati</taxon>
        <taxon>Pseudomonadota</taxon>
        <taxon>Gammaproteobacteria</taxon>
        <taxon>Enterobacterales</taxon>
        <taxon>Enterobacteriaceae</taxon>
        <taxon>Klebsiella/Raoultella group</taxon>
        <taxon>Klebsiella</taxon>
        <taxon>Klebsiella pneumoniae complex</taxon>
    </lineage>
</organism>
<reference evidence="2 3" key="1">
    <citation type="submission" date="2018-06" db="EMBL/GenBank/DDBJ databases">
        <authorList>
            <consortium name="Pathogen Informatics"/>
            <person name="Doyle S."/>
        </authorList>
    </citation>
    <scope>NUCLEOTIDE SEQUENCE [LARGE SCALE GENOMIC DNA]</scope>
    <source>
        <strain evidence="2 3">NCTC9140</strain>
    </source>
</reference>
<dbReference type="AlphaFoldDB" id="A0A377TT51"/>
<dbReference type="EC" id="3.5.1.1" evidence="2"/>
<protein>
    <submittedName>
        <fullName evidence="2">L-asparaginase, type II</fullName>
        <ecNumber evidence="2">3.5.1.1</ecNumber>
    </submittedName>
</protein>
<dbReference type="Pfam" id="PF00710">
    <property type="entry name" value="Asparaginase"/>
    <property type="match status" value="1"/>
</dbReference>
<dbReference type="PIRSF" id="PIRSF001220">
    <property type="entry name" value="L-ASNase_gatD"/>
    <property type="match status" value="1"/>
</dbReference>
<proteinExistence type="predicted"/>
<name>A0A377TT51_KLEPN</name>
<evidence type="ECO:0000259" key="1">
    <source>
        <dbReference type="Pfam" id="PF00710"/>
    </source>
</evidence>
<dbReference type="InterPro" id="IPR006034">
    <property type="entry name" value="Asparaginase/glutaminase-like"/>
</dbReference>
<gene>
    <name evidence="2" type="primary">ansB_2</name>
    <name evidence="2" type="ORF">NCTC9140_03578</name>
</gene>
<evidence type="ECO:0000313" key="3">
    <source>
        <dbReference type="Proteomes" id="UP000254938"/>
    </source>
</evidence>
<dbReference type="EMBL" id="UGKQ01000007">
    <property type="protein sequence ID" value="STS81834.1"/>
    <property type="molecule type" value="Genomic_DNA"/>
</dbReference>
<dbReference type="PROSITE" id="PS51732">
    <property type="entry name" value="ASN_GLN_ASE_3"/>
    <property type="match status" value="1"/>
</dbReference>
<dbReference type="InterPro" id="IPR037152">
    <property type="entry name" value="L-asparaginase_N_sf"/>
</dbReference>
<accession>A0A377TT51</accession>
<feature type="domain" description="L-asparaginase N-terminal" evidence="1">
    <location>
        <begin position="1"/>
        <end position="43"/>
    </location>
</feature>
<dbReference type="PIRSF" id="PIRSF500176">
    <property type="entry name" value="L_ASNase"/>
    <property type="match status" value="1"/>
</dbReference>
<dbReference type="GO" id="GO:0004067">
    <property type="term" value="F:asparaginase activity"/>
    <property type="evidence" value="ECO:0007669"/>
    <property type="project" value="UniProtKB-UniRule"/>
</dbReference>
<dbReference type="SUPFAM" id="SSF53774">
    <property type="entry name" value="Glutaminase/Asparaginase"/>
    <property type="match status" value="1"/>
</dbReference>
<dbReference type="InterPro" id="IPR027474">
    <property type="entry name" value="L-asparaginase_N"/>
</dbReference>
<dbReference type="Proteomes" id="UP000254938">
    <property type="component" value="Unassembled WGS sequence"/>
</dbReference>
<keyword evidence="2" id="KW-0378">Hydrolase</keyword>
<dbReference type="Gene3D" id="3.40.50.1170">
    <property type="entry name" value="L-asparaginase, N-terminal domain"/>
    <property type="match status" value="1"/>
</dbReference>
<evidence type="ECO:0000313" key="2">
    <source>
        <dbReference type="EMBL" id="STS81834.1"/>
    </source>
</evidence>